<reference evidence="7 8" key="1">
    <citation type="submission" date="2021-01" db="EMBL/GenBank/DDBJ databases">
        <title>Tumebacillus sp. strain ITR2 16S ribosomal RNA gene Genome sequencing and assembly.</title>
        <authorList>
            <person name="Kang M."/>
        </authorList>
    </citation>
    <scope>NUCLEOTIDE SEQUENCE [LARGE SCALE GENOMIC DNA]</scope>
    <source>
        <strain evidence="7 8">ITR2</strain>
    </source>
</reference>
<dbReference type="Proteomes" id="UP000602284">
    <property type="component" value="Unassembled WGS sequence"/>
</dbReference>
<evidence type="ECO:0000256" key="2">
    <source>
        <dbReference type="ARBA" id="ARBA00022475"/>
    </source>
</evidence>
<dbReference type="InterPro" id="IPR003660">
    <property type="entry name" value="HAMP_dom"/>
</dbReference>
<protein>
    <submittedName>
        <fullName evidence="7">HAMP domain-containing protein</fullName>
    </submittedName>
</protein>
<feature type="repeat" description="TPR" evidence="4">
    <location>
        <begin position="886"/>
        <end position="919"/>
    </location>
</feature>
<dbReference type="PROSITE" id="PS50885">
    <property type="entry name" value="HAMP"/>
    <property type="match status" value="1"/>
</dbReference>
<dbReference type="InterPro" id="IPR019734">
    <property type="entry name" value="TPR_rpt"/>
</dbReference>
<evidence type="ECO:0000313" key="8">
    <source>
        <dbReference type="Proteomes" id="UP000602284"/>
    </source>
</evidence>
<evidence type="ECO:0000256" key="5">
    <source>
        <dbReference type="SAM" id="Phobius"/>
    </source>
</evidence>
<keyword evidence="8" id="KW-1185">Reference proteome</keyword>
<dbReference type="InterPro" id="IPR029787">
    <property type="entry name" value="Nucleotide_cyclase"/>
</dbReference>
<dbReference type="CDD" id="cd06225">
    <property type="entry name" value="HAMP"/>
    <property type="match status" value="1"/>
</dbReference>
<evidence type="ECO:0000256" key="1">
    <source>
        <dbReference type="ARBA" id="ARBA00004236"/>
    </source>
</evidence>
<dbReference type="PROSITE" id="PS50005">
    <property type="entry name" value="TPR"/>
    <property type="match status" value="1"/>
</dbReference>
<keyword evidence="5" id="KW-0812">Transmembrane</keyword>
<evidence type="ECO:0000256" key="4">
    <source>
        <dbReference type="PROSITE-ProRule" id="PRU00339"/>
    </source>
</evidence>
<proteinExistence type="predicted"/>
<comment type="subcellular location">
    <subcellularLocation>
        <location evidence="1">Cell membrane</location>
    </subcellularLocation>
</comment>
<accession>A0ABS1JCW5</accession>
<keyword evidence="5" id="KW-1133">Transmembrane helix</keyword>
<dbReference type="InterPro" id="IPR001054">
    <property type="entry name" value="A/G_cyclase"/>
</dbReference>
<evidence type="ECO:0000313" key="7">
    <source>
        <dbReference type="EMBL" id="MBL0388105.1"/>
    </source>
</evidence>
<feature type="domain" description="HAMP" evidence="6">
    <location>
        <begin position="645"/>
        <end position="672"/>
    </location>
</feature>
<dbReference type="Pfam" id="PF00672">
    <property type="entry name" value="HAMP"/>
    <property type="match status" value="1"/>
</dbReference>
<evidence type="ECO:0000256" key="3">
    <source>
        <dbReference type="ARBA" id="ARBA00023136"/>
    </source>
</evidence>
<sequence length="951" mass="108081">MKRYVWRVIVLLLVMAGLSYGLWIENDFLNTKPFESQVTLNNPTRVISDANWLYVIENSKRELVKYDRGGTWKYDIDAPEIGDLAALTPTLDSPDTFDSSKIQDANKYYLRFGNAVSEDNGGLYALVQVMDEKALTLKYEVLCHYTAEGNLDSDWGVYIQKYDSKKNGALRSGTVKALQMRKGRFTFLALEQGVLKWNSYDESIHKFKTLYQMDIPSNLYLSEVLGSKPDDLTYSTMQGTIYKRGGVKLYPLTTPSVGDEVYAESIQRDAQNRVWFLDPYGKSIKQLDPQAPEGVQTILTVEQAQQKLGKSEQSASNADVSFEKLTVAPDGTQFVIFNDHVLVVSADGSQVRTLDYSTNIQIKQWLYWAGLALLVLLFIWLCKTLYMDIMPKSILLKQVFILFPLIAVCMIGLSFIIQIKLSAITDTEVRHSMEYVVKDAQNLVHAEELQKIQSPLDFMGIGYQALFADVHSEERDGRYYLMVHKVKDDRAYSVFEDDNDVKMFDSFPLTTNTGDLSSCKILDPELGAYEDVNDVQLVTHLQNHNVVTCTSQDENGTWLFALGPLFDKDKTKMVGVFEAGVNMYSYDQQILEERLITIMIVTGFTILILGVVLLVTWLQLRRITRLQESVSILRANPEEKRSFWIEDHSQDQVGELGRQFNEMAASIQESIEQTKQLRDAYKRYFPENLELYLGKDITSLDLGDQKILEHMSVLVINIHDFRQGVNNDPQETYDLINNRFLAHVSKEVAEHGGMIAKFLEAGVVALFPKQPADAYAAAVGMCRRLEVPVGIGIHTGDITLGVIGADDRLDSSLISDQVILTGTLEQLTEHFKVTLLTTKSTYEEGDATHRVPARNIGKISLEGRTLELYDVFEADDQATRLLKSETKPLFEEGVTFFKHGRFYDARERFVEVMRRNPHDLIARLYFYQSDEFYRTGVALDWDGSLSVTFNE</sequence>
<feature type="transmembrane region" description="Helical" evidence="5">
    <location>
        <begin position="394"/>
        <end position="417"/>
    </location>
</feature>
<gene>
    <name evidence="7" type="ORF">JJB07_15925</name>
</gene>
<feature type="transmembrane region" description="Helical" evidence="5">
    <location>
        <begin position="595"/>
        <end position="618"/>
    </location>
</feature>
<dbReference type="Gene3D" id="6.10.340.10">
    <property type="match status" value="1"/>
</dbReference>
<feature type="transmembrane region" description="Helical" evidence="5">
    <location>
        <begin position="365"/>
        <end position="382"/>
    </location>
</feature>
<dbReference type="EMBL" id="JAEQNB010000005">
    <property type="protein sequence ID" value="MBL0388105.1"/>
    <property type="molecule type" value="Genomic_DNA"/>
</dbReference>
<keyword evidence="4" id="KW-0802">TPR repeat</keyword>
<comment type="caution">
    <text evidence="7">The sequence shown here is derived from an EMBL/GenBank/DDBJ whole genome shotgun (WGS) entry which is preliminary data.</text>
</comment>
<keyword evidence="2" id="KW-1003">Cell membrane</keyword>
<organism evidence="7 8">
    <name type="scientific">Tumebacillus amylolyticus</name>
    <dbReference type="NCBI Taxonomy" id="2801339"/>
    <lineage>
        <taxon>Bacteria</taxon>
        <taxon>Bacillati</taxon>
        <taxon>Bacillota</taxon>
        <taxon>Bacilli</taxon>
        <taxon>Bacillales</taxon>
        <taxon>Alicyclobacillaceae</taxon>
        <taxon>Tumebacillus</taxon>
    </lineage>
</organism>
<dbReference type="CDD" id="cd07302">
    <property type="entry name" value="CHD"/>
    <property type="match status" value="1"/>
</dbReference>
<evidence type="ECO:0000259" key="6">
    <source>
        <dbReference type="PROSITE" id="PS50885"/>
    </source>
</evidence>
<dbReference type="SUPFAM" id="SSF55073">
    <property type="entry name" value="Nucleotide cyclase"/>
    <property type="match status" value="1"/>
</dbReference>
<name>A0ABS1JCW5_9BACL</name>
<dbReference type="RefSeq" id="WP_201636762.1">
    <property type="nucleotide sequence ID" value="NZ_JAEQNB010000005.1"/>
</dbReference>
<dbReference type="Gene3D" id="3.30.70.1230">
    <property type="entry name" value="Nucleotide cyclase"/>
    <property type="match status" value="1"/>
</dbReference>
<keyword evidence="3 5" id="KW-0472">Membrane</keyword>